<proteinExistence type="predicted"/>
<dbReference type="InterPro" id="IPR029045">
    <property type="entry name" value="ClpP/crotonase-like_dom_sf"/>
</dbReference>
<accession>A0ABW4R1W5</accession>
<dbReference type="EMBL" id="JBHUFD010000019">
    <property type="protein sequence ID" value="MFD1875571.1"/>
    <property type="molecule type" value="Genomic_DNA"/>
</dbReference>
<comment type="caution">
    <text evidence="1">The sequence shown here is derived from an EMBL/GenBank/DDBJ whole genome shotgun (WGS) entry which is preliminary data.</text>
</comment>
<reference evidence="2" key="1">
    <citation type="journal article" date="2019" name="Int. J. Syst. Evol. Microbiol.">
        <title>The Global Catalogue of Microorganisms (GCM) 10K type strain sequencing project: providing services to taxonomists for standard genome sequencing and annotation.</title>
        <authorList>
            <consortium name="The Broad Institute Genomics Platform"/>
            <consortium name="The Broad Institute Genome Sequencing Center for Infectious Disease"/>
            <person name="Wu L."/>
            <person name="Ma J."/>
        </authorList>
    </citation>
    <scope>NUCLEOTIDE SEQUENCE [LARGE SCALE GENOMIC DNA]</scope>
    <source>
        <strain evidence="2">CGMCC 1.15795</strain>
    </source>
</reference>
<evidence type="ECO:0000313" key="1">
    <source>
        <dbReference type="EMBL" id="MFD1875571.1"/>
    </source>
</evidence>
<dbReference type="PANTHER" id="PTHR11941:SF54">
    <property type="entry name" value="ENOYL-COA HYDRATASE, MITOCHONDRIAL"/>
    <property type="match status" value="1"/>
</dbReference>
<dbReference type="PANTHER" id="PTHR11941">
    <property type="entry name" value="ENOYL-COA HYDRATASE-RELATED"/>
    <property type="match status" value="1"/>
</dbReference>
<dbReference type="RefSeq" id="WP_382318411.1">
    <property type="nucleotide sequence ID" value="NZ_JBHUFD010000019.1"/>
</dbReference>
<dbReference type="SUPFAM" id="SSF52096">
    <property type="entry name" value="ClpP/crotonase"/>
    <property type="match status" value="1"/>
</dbReference>
<dbReference type="Gene3D" id="3.90.226.10">
    <property type="entry name" value="2-enoyl-CoA Hydratase, Chain A, domain 1"/>
    <property type="match status" value="1"/>
</dbReference>
<evidence type="ECO:0000313" key="2">
    <source>
        <dbReference type="Proteomes" id="UP001597197"/>
    </source>
</evidence>
<name>A0ABW4R1W5_9BACT</name>
<dbReference type="InterPro" id="IPR001753">
    <property type="entry name" value="Enoyl-CoA_hydra/iso"/>
</dbReference>
<protein>
    <submittedName>
        <fullName evidence="1">Enoyl-CoA hydratase/isomerase family protein</fullName>
    </submittedName>
</protein>
<organism evidence="1 2">
    <name type="scientific">Hymenobacter bucti</name>
    <dbReference type="NCBI Taxonomy" id="1844114"/>
    <lineage>
        <taxon>Bacteria</taxon>
        <taxon>Pseudomonadati</taxon>
        <taxon>Bacteroidota</taxon>
        <taxon>Cytophagia</taxon>
        <taxon>Cytophagales</taxon>
        <taxon>Hymenobacteraceae</taxon>
        <taxon>Hymenobacter</taxon>
    </lineage>
</organism>
<sequence>MTTDSHTSSTSSVSSPYDTYATLQVSVVDGIAWVTMDSPPVNVLSLKLIADLSRFAAAVRHDEQVQVIVLQSANPNFFIAHVDMELVNQWEEAARVAAELFPEPSPLNVFQQLNEQWRTLPQITIGKLQGLVRCGGSELAMALDMRFAARGQAGIGQTEVLMGIVPGGGATAYLPRLIGRARALEVIAGANLFDADLAERYGWINRALPAEELDSFVATLARQMAALAPGVARAAKQAVDSVHEPLPVALAQGDALWQQLVFQPIATSKILGGLAAGAQTPAGERDLEGLLRSL</sequence>
<dbReference type="CDD" id="cd06558">
    <property type="entry name" value="crotonase-like"/>
    <property type="match status" value="1"/>
</dbReference>
<dbReference type="Proteomes" id="UP001597197">
    <property type="component" value="Unassembled WGS sequence"/>
</dbReference>
<dbReference type="Pfam" id="PF00378">
    <property type="entry name" value="ECH_1"/>
    <property type="match status" value="1"/>
</dbReference>
<gene>
    <name evidence="1" type="ORF">ACFSDX_24275</name>
</gene>
<keyword evidence="2" id="KW-1185">Reference proteome</keyword>